<organism evidence="1">
    <name type="scientific">Dichomitus squalens</name>
    <dbReference type="NCBI Taxonomy" id="114155"/>
    <lineage>
        <taxon>Eukaryota</taxon>
        <taxon>Fungi</taxon>
        <taxon>Dikarya</taxon>
        <taxon>Basidiomycota</taxon>
        <taxon>Agaricomycotina</taxon>
        <taxon>Agaricomycetes</taxon>
        <taxon>Polyporales</taxon>
        <taxon>Polyporaceae</taxon>
        <taxon>Dichomitus</taxon>
    </lineage>
</organism>
<dbReference type="Proteomes" id="UP000292957">
    <property type="component" value="Unassembled WGS sequence"/>
</dbReference>
<sequence>MPPKSPPAIGVAAVPIGIMPGIPLAPAPIPPIPMPIPIPIPIIGEAWPIMRW</sequence>
<accession>A0A4Q9MSZ3</accession>
<gene>
    <name evidence="1" type="ORF">BD311DRAFT_753468</name>
</gene>
<evidence type="ECO:0000313" key="1">
    <source>
        <dbReference type="EMBL" id="TBU30919.1"/>
    </source>
</evidence>
<dbReference type="EMBL" id="ML143402">
    <property type="protein sequence ID" value="TBU30919.1"/>
    <property type="molecule type" value="Genomic_DNA"/>
</dbReference>
<dbReference type="AlphaFoldDB" id="A0A4Q9MSZ3"/>
<proteinExistence type="predicted"/>
<name>A0A4Q9MSZ3_9APHY</name>
<reference evidence="1" key="1">
    <citation type="submission" date="2019-01" db="EMBL/GenBank/DDBJ databases">
        <title>Draft genome sequences of three monokaryotic isolates of the white-rot basidiomycete fungus Dichomitus squalens.</title>
        <authorList>
            <consortium name="DOE Joint Genome Institute"/>
            <person name="Lopez S.C."/>
            <person name="Andreopoulos B."/>
            <person name="Pangilinan J."/>
            <person name="Lipzen A."/>
            <person name="Riley R."/>
            <person name="Ahrendt S."/>
            <person name="Ng V."/>
            <person name="Barry K."/>
            <person name="Daum C."/>
            <person name="Grigoriev I.V."/>
            <person name="Hilden K.S."/>
            <person name="Makela M.R."/>
            <person name="de Vries R.P."/>
        </authorList>
    </citation>
    <scope>NUCLEOTIDE SEQUENCE [LARGE SCALE GENOMIC DNA]</scope>
    <source>
        <strain evidence="1">OM18370.1</strain>
    </source>
</reference>
<protein>
    <submittedName>
        <fullName evidence="1">Uncharacterized protein</fullName>
    </submittedName>
</protein>